<dbReference type="eggNOG" id="KOG0017">
    <property type="taxonomic scope" value="Eukaryota"/>
</dbReference>
<sequence>MKKPFRRIAMDIVGPLPRCRKGNRYILVVCDYATRFPEAIPMKNIYAETVAEELMEIFAKYGIPQEILTDQGSNFMSQLLKEMYRLHIIRSSADTISPYHPQTDGLVERFNKILKSLLRRLIREDGRDLDKFIPYVLFSYREVPRTTTGFSPFELLFGREVRGPLDVLKEEWEAKEKTKECCVTYY</sequence>
<reference evidence="2" key="1">
    <citation type="submission" date="2017-05" db="UniProtKB">
        <authorList>
            <consortium name="EnsemblMetazoa"/>
        </authorList>
    </citation>
    <scope>IDENTIFICATION</scope>
</reference>
<dbReference type="GO" id="GO:0015074">
    <property type="term" value="P:DNA integration"/>
    <property type="evidence" value="ECO:0007669"/>
    <property type="project" value="InterPro"/>
</dbReference>
<dbReference type="SUPFAM" id="SSF53098">
    <property type="entry name" value="Ribonuclease H-like"/>
    <property type="match status" value="1"/>
</dbReference>
<organism evidence="2">
    <name type="scientific">Amphimedon queenslandica</name>
    <name type="common">Sponge</name>
    <dbReference type="NCBI Taxonomy" id="400682"/>
    <lineage>
        <taxon>Eukaryota</taxon>
        <taxon>Metazoa</taxon>
        <taxon>Porifera</taxon>
        <taxon>Demospongiae</taxon>
        <taxon>Heteroscleromorpha</taxon>
        <taxon>Haplosclerida</taxon>
        <taxon>Niphatidae</taxon>
        <taxon>Amphimedon</taxon>
    </lineage>
</organism>
<dbReference type="EnsemblMetazoa" id="Aqu2.1.12867_001">
    <property type="protein sequence ID" value="Aqu2.1.12867_001"/>
    <property type="gene ID" value="Aqu2.1.12867"/>
</dbReference>
<protein>
    <recommendedName>
        <fullName evidence="1">Integrase catalytic domain-containing protein</fullName>
    </recommendedName>
</protein>
<dbReference type="InParanoid" id="A0A1X7TES2"/>
<dbReference type="OrthoDB" id="10066265at2759"/>
<dbReference type="Pfam" id="PF00665">
    <property type="entry name" value="rve"/>
    <property type="match status" value="1"/>
</dbReference>
<proteinExistence type="predicted"/>
<dbReference type="InterPro" id="IPR001584">
    <property type="entry name" value="Integrase_cat-core"/>
</dbReference>
<dbReference type="FunFam" id="3.30.420.10:FF:000032">
    <property type="entry name" value="Retrovirus-related Pol polyprotein from transposon 297-like Protein"/>
    <property type="match status" value="1"/>
</dbReference>
<dbReference type="GO" id="GO:0003676">
    <property type="term" value="F:nucleic acid binding"/>
    <property type="evidence" value="ECO:0007669"/>
    <property type="project" value="InterPro"/>
</dbReference>
<dbReference type="PROSITE" id="PS50994">
    <property type="entry name" value="INTEGRASE"/>
    <property type="match status" value="1"/>
</dbReference>
<accession>A0A1X7TES2</accession>
<dbReference type="PANTHER" id="PTHR37984">
    <property type="entry name" value="PROTEIN CBG26694"/>
    <property type="match status" value="1"/>
</dbReference>
<dbReference type="Gene3D" id="3.30.420.10">
    <property type="entry name" value="Ribonuclease H-like superfamily/Ribonuclease H"/>
    <property type="match status" value="1"/>
</dbReference>
<evidence type="ECO:0000313" key="2">
    <source>
        <dbReference type="EnsemblMetazoa" id="Aqu2.1.12867_001"/>
    </source>
</evidence>
<evidence type="ECO:0000259" key="1">
    <source>
        <dbReference type="PROSITE" id="PS50994"/>
    </source>
</evidence>
<dbReference type="PANTHER" id="PTHR37984:SF15">
    <property type="entry name" value="INTEGRASE CATALYTIC DOMAIN-CONTAINING PROTEIN"/>
    <property type="match status" value="1"/>
</dbReference>
<name>A0A1X7TES2_AMPQE</name>
<dbReference type="AlphaFoldDB" id="A0A1X7TES2"/>
<dbReference type="OMA" id="CEAVILV"/>
<dbReference type="InterPro" id="IPR036397">
    <property type="entry name" value="RNaseH_sf"/>
</dbReference>
<dbReference type="InterPro" id="IPR012337">
    <property type="entry name" value="RNaseH-like_sf"/>
</dbReference>
<dbReference type="InterPro" id="IPR050951">
    <property type="entry name" value="Retrovirus_Pol_polyprotein"/>
</dbReference>
<feature type="domain" description="Integrase catalytic" evidence="1">
    <location>
        <begin position="1"/>
        <end position="160"/>
    </location>
</feature>